<evidence type="ECO:0000256" key="5">
    <source>
        <dbReference type="ARBA" id="ARBA00022692"/>
    </source>
</evidence>
<dbReference type="SUPFAM" id="SSF82693">
    <property type="entry name" value="Multidrug efflux transporter AcrB pore domain, PN1, PN2, PC1 and PC2 subdomains"/>
    <property type="match status" value="1"/>
</dbReference>
<evidence type="ECO:0000256" key="6">
    <source>
        <dbReference type="ARBA" id="ARBA00022989"/>
    </source>
</evidence>
<dbReference type="InterPro" id="IPR027463">
    <property type="entry name" value="AcrB_DN_DC_subdom"/>
</dbReference>
<feature type="transmembrane region" description="Helical" evidence="8">
    <location>
        <begin position="261"/>
        <end position="285"/>
    </location>
</feature>
<dbReference type="Gene3D" id="1.20.1640.10">
    <property type="entry name" value="Multidrug efflux transporter AcrB transmembrane domain"/>
    <property type="match status" value="2"/>
</dbReference>
<keyword evidence="7 8" id="KW-0472">Membrane</keyword>
<proteinExistence type="inferred from homology"/>
<evidence type="ECO:0000256" key="1">
    <source>
        <dbReference type="ARBA" id="ARBA00004651"/>
    </source>
</evidence>
<evidence type="ECO:0000256" key="8">
    <source>
        <dbReference type="SAM" id="Phobius"/>
    </source>
</evidence>
<dbReference type="EMBL" id="OBMI01000003">
    <property type="protein sequence ID" value="SOB87934.1"/>
    <property type="molecule type" value="Genomic_DNA"/>
</dbReference>
<feature type="transmembrane region" description="Helical" evidence="8">
    <location>
        <begin position="647"/>
        <end position="676"/>
    </location>
</feature>
<sequence>MGSASENGTEVVVGTAVMRIGQNSRNVATAVADRLKSINASLPPDVVVQPVLDRTALVNSTIKTVAKNLGEGALLVIVVLFLLLGNFRAALIAAAVIPVTMMLTGFGMLRLGVSANLMSLGALDFGLIVDGAVIIVENALRRLAEQQHHEGRLLSVKERLEAVATAAREMIRPSVYGQAIIILVYVPLLTLTGVEGKTFVPMALTVIIALLFAFVLSLTFVPAAIAIWLSRRVNEEDGRIISWLKQRYEPGLEKAMKRPSITIGAGVVSLVAAALAFTTLGQVFLPQLDEGDLLIQALRIPATSVQQSQAMQVPIERMVSKQPEVRFVFSKTGTAELASDPMPPNATDMFVILKPHAEWPDPKLEKAALVERLETKLAQFPGNAYEITQPIQMRFNELIAGVRGDIAVKVFGDDFASMNRTAEQIAGILRRTQGAADVKVEQTTGLPMLDIRVNRDAMARVGVTAQDVQDTITATLGGRESGMIFEGDRRFPVVIRLSDAERADLGLLEQVQVPVAGGGYVPLSSVADIGVVDGPNQISRENGKRRVVVQANVRGRDVGSVVADAQAAVAGVRLPAGSYLEWGGQFENLESASQRLKLVVPACFVLILLLLYGALGSVRDAAIVFTGVPFALVGGVLLLFVRGMDFSISAAVGFIALSGIAVLNGLVMVSSVQELIRSGMDRAEAARTGALQRLRPVVMTALVASLGFVPMAFASGAGAEVQKPLATVVIGGLISATLLTLFVLPTLYARFGQQAVKVDDADRADDGAPLPQPA</sequence>
<name>A0A285R226_9SPHN</name>
<dbReference type="InterPro" id="IPR004763">
    <property type="entry name" value="CusA-like"/>
</dbReference>
<feature type="transmembrane region" description="Helical" evidence="8">
    <location>
        <begin position="598"/>
        <end position="615"/>
    </location>
</feature>
<dbReference type="Gene3D" id="3.30.70.1430">
    <property type="entry name" value="Multidrug efflux transporter AcrB pore domain"/>
    <property type="match status" value="1"/>
</dbReference>
<feature type="transmembrane region" description="Helical" evidence="8">
    <location>
        <begin position="73"/>
        <end position="97"/>
    </location>
</feature>
<keyword evidence="4" id="KW-1003">Cell membrane</keyword>
<dbReference type="GO" id="GO:0042910">
    <property type="term" value="F:xenobiotic transmembrane transporter activity"/>
    <property type="evidence" value="ECO:0007669"/>
    <property type="project" value="TreeGrafter"/>
</dbReference>
<feature type="transmembrane region" description="Helical" evidence="8">
    <location>
        <begin position="117"/>
        <end position="136"/>
    </location>
</feature>
<feature type="transmembrane region" description="Helical" evidence="8">
    <location>
        <begin position="206"/>
        <end position="229"/>
    </location>
</feature>
<feature type="transmembrane region" description="Helical" evidence="8">
    <location>
        <begin position="175"/>
        <end position="194"/>
    </location>
</feature>
<evidence type="ECO:0000313" key="9">
    <source>
        <dbReference type="EMBL" id="SOB87934.1"/>
    </source>
</evidence>
<organism evidence="9 10">
    <name type="scientific">Sphingomonas guangdongensis</name>
    <dbReference type="NCBI Taxonomy" id="1141890"/>
    <lineage>
        <taxon>Bacteria</taxon>
        <taxon>Pseudomonadati</taxon>
        <taxon>Pseudomonadota</taxon>
        <taxon>Alphaproteobacteria</taxon>
        <taxon>Sphingomonadales</taxon>
        <taxon>Sphingomonadaceae</taxon>
        <taxon>Sphingomonas</taxon>
    </lineage>
</organism>
<feature type="transmembrane region" description="Helical" evidence="8">
    <location>
        <begin position="622"/>
        <end position="641"/>
    </location>
</feature>
<dbReference type="NCBIfam" id="TIGR00914">
    <property type="entry name" value="2A0601"/>
    <property type="match status" value="1"/>
</dbReference>
<keyword evidence="3" id="KW-0813">Transport</keyword>
<evidence type="ECO:0000313" key="10">
    <source>
        <dbReference type="Proteomes" id="UP000219494"/>
    </source>
</evidence>
<dbReference type="GO" id="GO:0005886">
    <property type="term" value="C:plasma membrane"/>
    <property type="evidence" value="ECO:0007669"/>
    <property type="project" value="UniProtKB-SubCell"/>
</dbReference>
<dbReference type="Gene3D" id="3.30.70.1440">
    <property type="entry name" value="Multidrug efflux transporter AcrB pore domain"/>
    <property type="match status" value="1"/>
</dbReference>
<keyword evidence="5 8" id="KW-0812">Transmembrane</keyword>
<evidence type="ECO:0000256" key="4">
    <source>
        <dbReference type="ARBA" id="ARBA00022475"/>
    </source>
</evidence>
<dbReference type="Gene3D" id="3.30.2090.10">
    <property type="entry name" value="Multidrug efflux transporter AcrB TolC docking domain, DN and DC subdomains"/>
    <property type="match status" value="1"/>
</dbReference>
<dbReference type="Proteomes" id="UP000219494">
    <property type="component" value="Unassembled WGS sequence"/>
</dbReference>
<keyword evidence="10" id="KW-1185">Reference proteome</keyword>
<feature type="transmembrane region" description="Helical" evidence="8">
    <location>
        <begin position="725"/>
        <end position="748"/>
    </location>
</feature>
<comment type="subcellular location">
    <subcellularLocation>
        <location evidence="1">Cell membrane</location>
        <topology evidence="1">Multi-pass membrane protein</topology>
    </subcellularLocation>
</comment>
<dbReference type="Gene3D" id="3.30.70.1320">
    <property type="entry name" value="Multidrug efflux transporter AcrB pore domain like"/>
    <property type="match status" value="1"/>
</dbReference>
<accession>A0A285R226</accession>
<dbReference type="GO" id="GO:0008324">
    <property type="term" value="F:monoatomic cation transmembrane transporter activity"/>
    <property type="evidence" value="ECO:0007669"/>
    <property type="project" value="InterPro"/>
</dbReference>
<dbReference type="SUPFAM" id="SSF82714">
    <property type="entry name" value="Multidrug efflux transporter AcrB TolC docking domain, DN and DC subdomains"/>
    <property type="match status" value="1"/>
</dbReference>
<keyword evidence="6 8" id="KW-1133">Transmembrane helix</keyword>
<dbReference type="AlphaFoldDB" id="A0A285R226"/>
<dbReference type="PANTHER" id="PTHR32063">
    <property type="match status" value="1"/>
</dbReference>
<reference evidence="9 10" key="1">
    <citation type="submission" date="2017-07" db="EMBL/GenBank/DDBJ databases">
        <authorList>
            <person name="Sun Z.S."/>
            <person name="Albrecht U."/>
            <person name="Echele G."/>
            <person name="Lee C.C."/>
        </authorList>
    </citation>
    <scope>NUCLEOTIDE SEQUENCE [LARGE SCALE GENOMIC DNA]</scope>
    <source>
        <strain evidence="9 10">CGMCC 1.12672</strain>
    </source>
</reference>
<evidence type="ECO:0000256" key="2">
    <source>
        <dbReference type="ARBA" id="ARBA00010942"/>
    </source>
</evidence>
<comment type="similarity">
    <text evidence="2">Belongs to the resistance-nodulation-cell division (RND) (TC 2.A.6) family.</text>
</comment>
<gene>
    <name evidence="9" type="ORF">SAMN06297144_3072</name>
</gene>
<dbReference type="Pfam" id="PF00873">
    <property type="entry name" value="ACR_tran"/>
    <property type="match status" value="1"/>
</dbReference>
<dbReference type="PRINTS" id="PR00702">
    <property type="entry name" value="ACRIFLAVINRP"/>
</dbReference>
<evidence type="ECO:0000256" key="3">
    <source>
        <dbReference type="ARBA" id="ARBA00022448"/>
    </source>
</evidence>
<evidence type="ECO:0000256" key="7">
    <source>
        <dbReference type="ARBA" id="ARBA00023136"/>
    </source>
</evidence>
<dbReference type="SUPFAM" id="SSF82866">
    <property type="entry name" value="Multidrug efflux transporter AcrB transmembrane domain"/>
    <property type="match status" value="2"/>
</dbReference>
<dbReference type="PANTHER" id="PTHR32063:SF24">
    <property type="entry name" value="CATION EFFLUX SYSTEM (ACRB_ACRD_ACRF FAMILY)"/>
    <property type="match status" value="1"/>
</dbReference>
<dbReference type="InterPro" id="IPR001036">
    <property type="entry name" value="Acrflvin-R"/>
</dbReference>
<protein>
    <submittedName>
        <fullName evidence="9">Cobalt-zinc-cadmium resistance protein CzcA</fullName>
    </submittedName>
</protein>
<feature type="transmembrane region" description="Helical" evidence="8">
    <location>
        <begin position="697"/>
        <end position="719"/>
    </location>
</feature>